<gene>
    <name evidence="2" type="ORF">KQX54_012519</name>
</gene>
<dbReference type="AlphaFoldDB" id="A0AAV7IN57"/>
<keyword evidence="3" id="KW-1185">Reference proteome</keyword>
<keyword evidence="1" id="KW-0472">Membrane</keyword>
<keyword evidence="1" id="KW-1133">Transmembrane helix</keyword>
<evidence type="ECO:0000313" key="3">
    <source>
        <dbReference type="Proteomes" id="UP000826195"/>
    </source>
</evidence>
<proteinExistence type="predicted"/>
<keyword evidence="1" id="KW-0812">Transmembrane</keyword>
<sequence length="95" mass="10833">MKSGRWRRRIYSSPQEVTSEAKVTFTAQLPVYNTHDRTTEYYKGAFKKITNTNSATKYLIPYTVPVILLFSVRNTVLIILGACSLCYAVYARANT</sequence>
<organism evidence="2 3">
    <name type="scientific">Cotesia glomerata</name>
    <name type="common">Lepidopteran parasitic wasp</name>
    <name type="synonym">Apanteles glomeratus</name>
    <dbReference type="NCBI Taxonomy" id="32391"/>
    <lineage>
        <taxon>Eukaryota</taxon>
        <taxon>Metazoa</taxon>
        <taxon>Ecdysozoa</taxon>
        <taxon>Arthropoda</taxon>
        <taxon>Hexapoda</taxon>
        <taxon>Insecta</taxon>
        <taxon>Pterygota</taxon>
        <taxon>Neoptera</taxon>
        <taxon>Endopterygota</taxon>
        <taxon>Hymenoptera</taxon>
        <taxon>Apocrita</taxon>
        <taxon>Ichneumonoidea</taxon>
        <taxon>Braconidae</taxon>
        <taxon>Microgastrinae</taxon>
        <taxon>Cotesia</taxon>
    </lineage>
</organism>
<protein>
    <submittedName>
        <fullName evidence="2">Uncharacterized protein</fullName>
    </submittedName>
</protein>
<name>A0AAV7IN57_COTGL</name>
<evidence type="ECO:0000313" key="2">
    <source>
        <dbReference type="EMBL" id="KAH0564512.1"/>
    </source>
</evidence>
<evidence type="ECO:0000256" key="1">
    <source>
        <dbReference type="SAM" id="Phobius"/>
    </source>
</evidence>
<feature type="transmembrane region" description="Helical" evidence="1">
    <location>
        <begin position="66"/>
        <end position="90"/>
    </location>
</feature>
<comment type="caution">
    <text evidence="2">The sequence shown here is derived from an EMBL/GenBank/DDBJ whole genome shotgun (WGS) entry which is preliminary data.</text>
</comment>
<reference evidence="2 3" key="1">
    <citation type="journal article" date="2021" name="J. Hered.">
        <title>A chromosome-level genome assembly of the parasitoid wasp, Cotesia glomerata (Hymenoptera: Braconidae).</title>
        <authorList>
            <person name="Pinto B.J."/>
            <person name="Weis J.J."/>
            <person name="Gamble T."/>
            <person name="Ode P.J."/>
            <person name="Paul R."/>
            <person name="Zaspel J.M."/>
        </authorList>
    </citation>
    <scope>NUCLEOTIDE SEQUENCE [LARGE SCALE GENOMIC DNA]</scope>
    <source>
        <strain evidence="2">CgM1</strain>
    </source>
</reference>
<dbReference type="Proteomes" id="UP000826195">
    <property type="component" value="Unassembled WGS sequence"/>
</dbReference>
<accession>A0AAV7IN57</accession>
<dbReference type="EMBL" id="JAHXZJ010000002">
    <property type="protein sequence ID" value="KAH0564512.1"/>
    <property type="molecule type" value="Genomic_DNA"/>
</dbReference>